<feature type="compositionally biased region" description="Basic residues" evidence="1">
    <location>
        <begin position="174"/>
        <end position="185"/>
    </location>
</feature>
<feature type="compositionally biased region" description="Polar residues" evidence="1">
    <location>
        <begin position="63"/>
        <end position="73"/>
    </location>
</feature>
<dbReference type="AlphaFoldDB" id="A0AAW1L5B8"/>
<comment type="caution">
    <text evidence="2">The sequence shown here is derived from an EMBL/GenBank/DDBJ whole genome shotgun (WGS) entry which is preliminary data.</text>
</comment>
<name>A0AAW1L5B8_POPJA</name>
<accession>A0AAW1L5B8</accession>
<evidence type="ECO:0000313" key="3">
    <source>
        <dbReference type="Proteomes" id="UP001458880"/>
    </source>
</evidence>
<feature type="region of interest" description="Disordered" evidence="1">
    <location>
        <begin position="152"/>
        <end position="185"/>
    </location>
</feature>
<dbReference type="Proteomes" id="UP001458880">
    <property type="component" value="Unassembled WGS sequence"/>
</dbReference>
<reference evidence="2 3" key="1">
    <citation type="journal article" date="2024" name="BMC Genomics">
        <title>De novo assembly and annotation of Popillia japonica's genome with initial clues to its potential as an invasive pest.</title>
        <authorList>
            <person name="Cucini C."/>
            <person name="Boschi S."/>
            <person name="Funari R."/>
            <person name="Cardaioli E."/>
            <person name="Iannotti N."/>
            <person name="Marturano G."/>
            <person name="Paoli F."/>
            <person name="Bruttini M."/>
            <person name="Carapelli A."/>
            <person name="Frati F."/>
            <person name="Nardi F."/>
        </authorList>
    </citation>
    <scope>NUCLEOTIDE SEQUENCE [LARGE SCALE GENOMIC DNA]</scope>
    <source>
        <strain evidence="2">DMR45628</strain>
    </source>
</reference>
<feature type="compositionally biased region" description="Polar residues" evidence="1">
    <location>
        <begin position="416"/>
        <end position="429"/>
    </location>
</feature>
<feature type="region of interest" description="Disordered" evidence="1">
    <location>
        <begin position="385"/>
        <end position="435"/>
    </location>
</feature>
<sequence>MEASFGGSTLSTRMDTHFTTQDYEQMGKSFCQTLLDFYDDDPRKERLRLKIISRLVKEGSNADEPTNIQLSDYSSDSGDTSTSSEEGGGRDYEIPLIVPPPSPAIIKKFSKPKAPPSAKPKQPPKSPSAQRKPLPMFKANLEIAISQEKVCYTSDSNSSNSDSEYDEKRDKPKYPRRRRRKKKVVKKTQHIVQNLEYSDSEVQLKKSTERCISVLELLPETKIRSQSWHRNTRTTQTKSIYENRRSTTQQLAEVQAKLISLRNKLWFGIGDSEYGAPLSWGDSSFCVYTSGSPQIQVKTTNVPIKPQKKKVVKLEKDKKVITKKYKDASKEKGQKKDKHAVGFRRQTTIEWVSLNNMSEKIKKLKTLTDTTAKFQKLVKGSVKPDSIGTVKCEPSDKADESKQKQQNKKKKKKKNTNLGKTAKSVTNANIFIKRD</sequence>
<proteinExistence type="predicted"/>
<organism evidence="2 3">
    <name type="scientific">Popillia japonica</name>
    <name type="common">Japanese beetle</name>
    <dbReference type="NCBI Taxonomy" id="7064"/>
    <lineage>
        <taxon>Eukaryota</taxon>
        <taxon>Metazoa</taxon>
        <taxon>Ecdysozoa</taxon>
        <taxon>Arthropoda</taxon>
        <taxon>Hexapoda</taxon>
        <taxon>Insecta</taxon>
        <taxon>Pterygota</taxon>
        <taxon>Neoptera</taxon>
        <taxon>Endopterygota</taxon>
        <taxon>Coleoptera</taxon>
        <taxon>Polyphaga</taxon>
        <taxon>Scarabaeiformia</taxon>
        <taxon>Scarabaeidae</taxon>
        <taxon>Rutelinae</taxon>
        <taxon>Popillia</taxon>
    </lineage>
</organism>
<feature type="compositionally biased region" description="Low complexity" evidence="1">
    <location>
        <begin position="74"/>
        <end position="85"/>
    </location>
</feature>
<protein>
    <submittedName>
        <fullName evidence="2">Uncharacterized protein</fullName>
    </submittedName>
</protein>
<evidence type="ECO:0000313" key="2">
    <source>
        <dbReference type="EMBL" id="KAK9728666.1"/>
    </source>
</evidence>
<feature type="compositionally biased region" description="Pro residues" evidence="1">
    <location>
        <begin position="113"/>
        <end position="126"/>
    </location>
</feature>
<feature type="compositionally biased region" description="Basic residues" evidence="1">
    <location>
        <begin position="405"/>
        <end position="415"/>
    </location>
</feature>
<keyword evidence="3" id="KW-1185">Reference proteome</keyword>
<gene>
    <name evidence="2" type="ORF">QE152_g17095</name>
</gene>
<dbReference type="EMBL" id="JASPKY010000168">
    <property type="protein sequence ID" value="KAK9728666.1"/>
    <property type="molecule type" value="Genomic_DNA"/>
</dbReference>
<evidence type="ECO:0000256" key="1">
    <source>
        <dbReference type="SAM" id="MobiDB-lite"/>
    </source>
</evidence>
<feature type="region of interest" description="Disordered" evidence="1">
    <location>
        <begin position="55"/>
        <end position="133"/>
    </location>
</feature>
<feature type="compositionally biased region" description="Basic and acidic residues" evidence="1">
    <location>
        <begin position="393"/>
        <end position="403"/>
    </location>
</feature>